<gene>
    <name evidence="1" type="ORF">L2E82_28596</name>
</gene>
<protein>
    <submittedName>
        <fullName evidence="1">Uncharacterized protein</fullName>
    </submittedName>
</protein>
<sequence>MNNDIDVLQGPKTTNIVDTAVILIIKSWNEVLFTLPMDLIPMYHHHQGKNIHSTSILSTTPERHLFLQGGGDLGLVLSTECKPRLKWTPDLHERFIEAVNQLVQRHLQLRVEARGKYLQAVLEKAQESLERQNLGTVGLEAAKEQLYDMFDPSKVKKVDFSMFSMSVGGLKNSEWNRSRSYNEKRFMHGTDEEVISMDQNTRKKTDAVKPENVEVPQNFRLHYFGRKLDLSMPVINRD</sequence>
<evidence type="ECO:0000313" key="2">
    <source>
        <dbReference type="Proteomes" id="UP001055811"/>
    </source>
</evidence>
<reference evidence="2" key="1">
    <citation type="journal article" date="2022" name="Mol. Ecol. Resour.">
        <title>The genomes of chicory, endive, great burdock and yacon provide insights into Asteraceae palaeo-polyploidization history and plant inulin production.</title>
        <authorList>
            <person name="Fan W."/>
            <person name="Wang S."/>
            <person name="Wang H."/>
            <person name="Wang A."/>
            <person name="Jiang F."/>
            <person name="Liu H."/>
            <person name="Zhao H."/>
            <person name="Xu D."/>
            <person name="Zhang Y."/>
        </authorList>
    </citation>
    <scope>NUCLEOTIDE SEQUENCE [LARGE SCALE GENOMIC DNA]</scope>
    <source>
        <strain evidence="2">cv. Punajuju</strain>
    </source>
</reference>
<comment type="caution">
    <text evidence="1">The sequence shown here is derived from an EMBL/GenBank/DDBJ whole genome shotgun (WGS) entry which is preliminary data.</text>
</comment>
<reference evidence="1 2" key="2">
    <citation type="journal article" date="2022" name="Mol. Ecol. Resour.">
        <title>The genomes of chicory, endive, great burdock and yacon provide insights into Asteraceae paleo-polyploidization history and plant inulin production.</title>
        <authorList>
            <person name="Fan W."/>
            <person name="Wang S."/>
            <person name="Wang H."/>
            <person name="Wang A."/>
            <person name="Jiang F."/>
            <person name="Liu H."/>
            <person name="Zhao H."/>
            <person name="Xu D."/>
            <person name="Zhang Y."/>
        </authorList>
    </citation>
    <scope>NUCLEOTIDE SEQUENCE [LARGE SCALE GENOMIC DNA]</scope>
    <source>
        <strain evidence="2">cv. Punajuju</strain>
        <tissue evidence="1">Leaves</tissue>
    </source>
</reference>
<name>A0ACB9CWH6_CICIN</name>
<dbReference type="Proteomes" id="UP001055811">
    <property type="component" value="Linkage Group LG05"/>
</dbReference>
<evidence type="ECO:0000313" key="1">
    <source>
        <dbReference type="EMBL" id="KAI3738560.1"/>
    </source>
</evidence>
<keyword evidence="2" id="KW-1185">Reference proteome</keyword>
<proteinExistence type="predicted"/>
<accession>A0ACB9CWH6</accession>
<organism evidence="1 2">
    <name type="scientific">Cichorium intybus</name>
    <name type="common">Chicory</name>
    <dbReference type="NCBI Taxonomy" id="13427"/>
    <lineage>
        <taxon>Eukaryota</taxon>
        <taxon>Viridiplantae</taxon>
        <taxon>Streptophyta</taxon>
        <taxon>Embryophyta</taxon>
        <taxon>Tracheophyta</taxon>
        <taxon>Spermatophyta</taxon>
        <taxon>Magnoliopsida</taxon>
        <taxon>eudicotyledons</taxon>
        <taxon>Gunneridae</taxon>
        <taxon>Pentapetalae</taxon>
        <taxon>asterids</taxon>
        <taxon>campanulids</taxon>
        <taxon>Asterales</taxon>
        <taxon>Asteraceae</taxon>
        <taxon>Cichorioideae</taxon>
        <taxon>Cichorieae</taxon>
        <taxon>Cichoriinae</taxon>
        <taxon>Cichorium</taxon>
    </lineage>
</organism>
<dbReference type="EMBL" id="CM042013">
    <property type="protein sequence ID" value="KAI3738560.1"/>
    <property type="molecule type" value="Genomic_DNA"/>
</dbReference>